<dbReference type="KEGG" id="fro:AALO17_01690"/>
<protein>
    <submittedName>
        <fullName evidence="1">Uncharacterized protein</fullName>
    </submittedName>
</protein>
<evidence type="ECO:0000313" key="1">
    <source>
        <dbReference type="EMBL" id="AMK53303.1"/>
    </source>
</evidence>
<evidence type="ECO:0000313" key="2">
    <source>
        <dbReference type="Proteomes" id="UP000069771"/>
    </source>
</evidence>
<dbReference type="EMBL" id="CP011391">
    <property type="protein sequence ID" value="AMK53303.1"/>
    <property type="molecule type" value="Genomic_DNA"/>
</dbReference>
<dbReference type="GeneID" id="78477079"/>
<gene>
    <name evidence="1" type="ORF">AALO17_01690</name>
</gene>
<keyword evidence="2" id="KW-1185">Reference proteome</keyword>
<organism evidence="1 2">
    <name type="scientific">Faecalibaculum rodentium</name>
    <dbReference type="NCBI Taxonomy" id="1702221"/>
    <lineage>
        <taxon>Bacteria</taxon>
        <taxon>Bacillati</taxon>
        <taxon>Bacillota</taxon>
        <taxon>Erysipelotrichia</taxon>
        <taxon>Erysipelotrichales</taxon>
        <taxon>Erysipelotrichaceae</taxon>
        <taxon>Faecalibaculum</taxon>
    </lineage>
</organism>
<dbReference type="AlphaFoldDB" id="A0A140DRM6"/>
<sequence length="72" mass="8150">MELLMILLLLVFLLEEGLKLALLSLKFLKRLGKIRKQFREEKCLSRLTHAQAVPTGIRKPLKAAQSCCSVSL</sequence>
<dbReference type="Proteomes" id="UP000069771">
    <property type="component" value="Chromosome"/>
</dbReference>
<accession>A0A140DRM6</accession>
<proteinExistence type="predicted"/>
<reference evidence="1 2" key="1">
    <citation type="journal article" date="2016" name="Gut Pathog.">
        <title>Whole genome sequencing of "Faecalibaculum rodentium" ALO17, isolated from C57BL/6J laboratory mouse feces.</title>
        <authorList>
            <person name="Lim S."/>
            <person name="Chang D.H."/>
            <person name="Ahn S."/>
            <person name="Kim B.C."/>
        </authorList>
    </citation>
    <scope>NUCLEOTIDE SEQUENCE [LARGE SCALE GENOMIC DNA]</scope>
    <source>
        <strain evidence="1 2">Alo17</strain>
    </source>
</reference>
<dbReference type="RefSeq" id="WP_067554277.1">
    <property type="nucleotide sequence ID" value="NZ_CANASY010000004.1"/>
</dbReference>
<name>A0A140DRM6_9FIRM</name>